<accession>A0ABW3DCA3</accession>
<feature type="transmembrane region" description="Helical" evidence="1">
    <location>
        <begin position="29"/>
        <end position="47"/>
    </location>
</feature>
<evidence type="ECO:0000313" key="2">
    <source>
        <dbReference type="EMBL" id="MFD0870167.1"/>
    </source>
</evidence>
<sequence length="131" mass="15057">MLRWIIVLLIVVPALEIWGILSVGRWIGGWQTFLLIVLTGLIGAYLAKREGRKVWEYAQHQMSLGYSPTASILDGIIIFVGGVFLLAPGFITDIIGLILLLPFTRPVVKRWLYYWLEKQIRNGKFTFIIRR</sequence>
<evidence type="ECO:0000256" key="1">
    <source>
        <dbReference type="SAM" id="Phobius"/>
    </source>
</evidence>
<keyword evidence="3" id="KW-1185">Reference proteome</keyword>
<evidence type="ECO:0000313" key="3">
    <source>
        <dbReference type="Proteomes" id="UP001597120"/>
    </source>
</evidence>
<dbReference type="InterPro" id="IPR007313">
    <property type="entry name" value="FxsA"/>
</dbReference>
<dbReference type="RefSeq" id="WP_144932166.1">
    <property type="nucleotide sequence ID" value="NZ_JBHTIU010000039.1"/>
</dbReference>
<comment type="caution">
    <text evidence="2">The sequence shown here is derived from an EMBL/GenBank/DDBJ whole genome shotgun (WGS) entry which is preliminary data.</text>
</comment>
<name>A0ABW3DCA3_9BACL</name>
<dbReference type="PANTHER" id="PTHR35335:SF1">
    <property type="entry name" value="UPF0716 PROTEIN FXSA"/>
    <property type="match status" value="1"/>
</dbReference>
<organism evidence="2 3">
    <name type="scientific">Paenibacillus residui</name>
    <dbReference type="NCBI Taxonomy" id="629724"/>
    <lineage>
        <taxon>Bacteria</taxon>
        <taxon>Bacillati</taxon>
        <taxon>Bacillota</taxon>
        <taxon>Bacilli</taxon>
        <taxon>Bacillales</taxon>
        <taxon>Paenibacillaceae</taxon>
        <taxon>Paenibacillus</taxon>
    </lineage>
</organism>
<keyword evidence="1" id="KW-0472">Membrane</keyword>
<dbReference type="NCBIfam" id="NF008528">
    <property type="entry name" value="PRK11463.1-2"/>
    <property type="match status" value="1"/>
</dbReference>
<gene>
    <name evidence="2" type="ORF">ACFQ03_13480</name>
</gene>
<keyword evidence="1" id="KW-0812">Transmembrane</keyword>
<dbReference type="PANTHER" id="PTHR35335">
    <property type="entry name" value="UPF0716 PROTEIN FXSA"/>
    <property type="match status" value="1"/>
</dbReference>
<reference evidence="3" key="1">
    <citation type="journal article" date="2019" name="Int. J. Syst. Evol. Microbiol.">
        <title>The Global Catalogue of Microorganisms (GCM) 10K type strain sequencing project: providing services to taxonomists for standard genome sequencing and annotation.</title>
        <authorList>
            <consortium name="The Broad Institute Genomics Platform"/>
            <consortium name="The Broad Institute Genome Sequencing Center for Infectious Disease"/>
            <person name="Wu L."/>
            <person name="Ma J."/>
        </authorList>
    </citation>
    <scope>NUCLEOTIDE SEQUENCE [LARGE SCALE GENOMIC DNA]</scope>
    <source>
        <strain evidence="3">CCUG 57263</strain>
    </source>
</reference>
<protein>
    <submittedName>
        <fullName evidence="2">FxsA family protein</fullName>
    </submittedName>
</protein>
<dbReference type="EMBL" id="JBHTIU010000039">
    <property type="protein sequence ID" value="MFD0870167.1"/>
    <property type="molecule type" value="Genomic_DNA"/>
</dbReference>
<keyword evidence="1" id="KW-1133">Transmembrane helix</keyword>
<dbReference type="Pfam" id="PF04186">
    <property type="entry name" value="FxsA"/>
    <property type="match status" value="1"/>
</dbReference>
<dbReference type="Proteomes" id="UP001597120">
    <property type="component" value="Unassembled WGS sequence"/>
</dbReference>
<proteinExistence type="predicted"/>
<feature type="transmembrane region" description="Helical" evidence="1">
    <location>
        <begin position="76"/>
        <end position="103"/>
    </location>
</feature>